<organism evidence="1 2">
    <name type="scientific">Orbilia oligospora</name>
    <name type="common">Nematode-trapping fungus</name>
    <name type="synonym">Arthrobotrys oligospora</name>
    <dbReference type="NCBI Taxonomy" id="2813651"/>
    <lineage>
        <taxon>Eukaryota</taxon>
        <taxon>Fungi</taxon>
        <taxon>Dikarya</taxon>
        <taxon>Ascomycota</taxon>
        <taxon>Pezizomycotina</taxon>
        <taxon>Orbiliomycetes</taxon>
        <taxon>Orbiliales</taxon>
        <taxon>Orbiliaceae</taxon>
        <taxon>Orbilia</taxon>
    </lineage>
</organism>
<evidence type="ECO:0000313" key="2">
    <source>
        <dbReference type="Proteomes" id="UP000472727"/>
    </source>
</evidence>
<accession>A0A7C8UUZ3</accession>
<dbReference type="AlphaFoldDB" id="A0A7C8UUZ3"/>
<reference evidence="1 2" key="1">
    <citation type="submission" date="2019-06" db="EMBL/GenBank/DDBJ databases">
        <authorList>
            <person name="Palmer J.M."/>
        </authorList>
    </citation>
    <scope>NUCLEOTIDE SEQUENCE [LARGE SCALE GENOMIC DNA]</scope>
    <source>
        <strain evidence="1 2">TWF106</strain>
    </source>
</reference>
<sequence length="164" mass="19134">MGQYWSSWSHDLVLYNPGKAPPRGSLSLVIYQGVFGTFTIDSVEDFFVDYTNPEGLLNELRKFDMVGLVVERYKTWPPSLRELYIIGEDEICDSIVSRPYTRFWAIYPARYKGFVPYYVGCDTFQVETFQRPKCLDLQSPERVRDLENLDIGSQDWSLAYKKIV</sequence>
<evidence type="ECO:0000313" key="1">
    <source>
        <dbReference type="EMBL" id="KAF3228796.1"/>
    </source>
</evidence>
<gene>
    <name evidence="1" type="ORF">TWF106_006316</name>
</gene>
<proteinExistence type="predicted"/>
<dbReference type="Proteomes" id="UP000472727">
    <property type="component" value="Unassembled WGS sequence"/>
</dbReference>
<protein>
    <submittedName>
        <fullName evidence="1">Uncharacterized protein</fullName>
    </submittedName>
</protein>
<dbReference type="EMBL" id="WIWS01000003">
    <property type="protein sequence ID" value="KAF3228796.1"/>
    <property type="molecule type" value="Genomic_DNA"/>
</dbReference>
<comment type="caution">
    <text evidence="1">The sequence shown here is derived from an EMBL/GenBank/DDBJ whole genome shotgun (WGS) entry which is preliminary data.</text>
</comment>
<name>A0A7C8UUZ3_ORBOL</name>